<dbReference type="Proteomes" id="UP000479000">
    <property type="component" value="Unassembled WGS sequence"/>
</dbReference>
<dbReference type="AlphaFoldDB" id="A0A6H5HG90"/>
<sequence>MSPYISAEGGTFKLGRFPAISGRTVLDDEQGRRGPRVVEPGAYRDFFLVPPQFWGRVGLTPQEGQSIPPRKVRPERPSALRAVLLTKFPKDGWRTPWCWRNKGMMKEPRNVSVNIHCLTLLRHRFKRSSFIFSVRIALPPCEGGPWPAVEVRGAIIALRVEELLVYRALNTWGARHELRVMVDAGSRSNRANPSGKITFGRYPVLVLSPSPITSTHRKNKIIYKKCDFHDSNVLKN</sequence>
<name>A0A6H5HG90_9HEMI</name>
<evidence type="ECO:0000313" key="1">
    <source>
        <dbReference type="EMBL" id="CAB0016435.1"/>
    </source>
</evidence>
<protein>
    <submittedName>
        <fullName evidence="1">Uncharacterized protein</fullName>
    </submittedName>
</protein>
<gene>
    <name evidence="1" type="ORF">NTEN_LOCUS20613</name>
</gene>
<accession>A0A6H5HG90</accession>
<dbReference type="EMBL" id="CADCXU010030331">
    <property type="protein sequence ID" value="CAB0016435.1"/>
    <property type="molecule type" value="Genomic_DNA"/>
</dbReference>
<reference evidence="1 2" key="1">
    <citation type="submission" date="2020-02" db="EMBL/GenBank/DDBJ databases">
        <authorList>
            <person name="Ferguson B K."/>
        </authorList>
    </citation>
    <scope>NUCLEOTIDE SEQUENCE [LARGE SCALE GENOMIC DNA]</scope>
</reference>
<keyword evidence="2" id="KW-1185">Reference proteome</keyword>
<evidence type="ECO:0000313" key="2">
    <source>
        <dbReference type="Proteomes" id="UP000479000"/>
    </source>
</evidence>
<organism evidence="1 2">
    <name type="scientific">Nesidiocoris tenuis</name>
    <dbReference type="NCBI Taxonomy" id="355587"/>
    <lineage>
        <taxon>Eukaryota</taxon>
        <taxon>Metazoa</taxon>
        <taxon>Ecdysozoa</taxon>
        <taxon>Arthropoda</taxon>
        <taxon>Hexapoda</taxon>
        <taxon>Insecta</taxon>
        <taxon>Pterygota</taxon>
        <taxon>Neoptera</taxon>
        <taxon>Paraneoptera</taxon>
        <taxon>Hemiptera</taxon>
        <taxon>Heteroptera</taxon>
        <taxon>Panheteroptera</taxon>
        <taxon>Cimicomorpha</taxon>
        <taxon>Miridae</taxon>
        <taxon>Dicyphina</taxon>
        <taxon>Nesidiocoris</taxon>
    </lineage>
</organism>
<proteinExistence type="predicted"/>
<feature type="non-terminal residue" evidence="1">
    <location>
        <position position="236"/>
    </location>
</feature>